<sequence length="108" mass="11672">MGTFNGTEGTTIDLEQAAAWTANYRKQAVATADGIVVKAHFYGRDILQKLLDQEGCMGIRMYYARDERGQKQLVLVGADANGNDLESMVVDNGKICPPDCSTDGILNG</sequence>
<evidence type="ECO:0000313" key="2">
    <source>
        <dbReference type="Proteomes" id="UP000478546"/>
    </source>
</evidence>
<dbReference type="Proteomes" id="UP000478546">
    <property type="component" value="Unassembled WGS sequence"/>
</dbReference>
<organism evidence="1 2">
    <name type="scientific">Pontibacter fetidus</name>
    <dbReference type="NCBI Taxonomy" id="2700082"/>
    <lineage>
        <taxon>Bacteria</taxon>
        <taxon>Pseudomonadati</taxon>
        <taxon>Bacteroidota</taxon>
        <taxon>Cytophagia</taxon>
        <taxon>Cytophagales</taxon>
        <taxon>Hymenobacteraceae</taxon>
        <taxon>Pontibacter</taxon>
    </lineage>
</organism>
<dbReference type="AlphaFoldDB" id="A0A6B2HAP4"/>
<evidence type="ECO:0000313" key="1">
    <source>
        <dbReference type="EMBL" id="NDK57430.1"/>
    </source>
</evidence>
<accession>A0A6B2HAP4</accession>
<keyword evidence="2" id="KW-1185">Reference proteome</keyword>
<reference evidence="1 2" key="1">
    <citation type="submission" date="2020-01" db="EMBL/GenBank/DDBJ databases">
        <authorList>
            <person name="Kim M.K."/>
        </authorList>
    </citation>
    <scope>NUCLEOTIDE SEQUENCE [LARGE SCALE GENOMIC DNA]</scope>
    <source>
        <strain evidence="1 2">BT213</strain>
    </source>
</reference>
<dbReference type="EMBL" id="JAAEAA010000026">
    <property type="protein sequence ID" value="NDK57430.1"/>
    <property type="molecule type" value="Genomic_DNA"/>
</dbReference>
<gene>
    <name evidence="1" type="ORF">GWO68_16015</name>
</gene>
<protein>
    <submittedName>
        <fullName evidence="1">Uncharacterized protein</fullName>
    </submittedName>
</protein>
<name>A0A6B2HAP4_9BACT</name>
<comment type="caution">
    <text evidence="1">The sequence shown here is derived from an EMBL/GenBank/DDBJ whole genome shotgun (WGS) entry which is preliminary data.</text>
</comment>
<dbReference type="RefSeq" id="WP_162347491.1">
    <property type="nucleotide sequence ID" value="NZ_JAAEAA010000026.1"/>
</dbReference>
<proteinExistence type="predicted"/>